<evidence type="ECO:0000313" key="2">
    <source>
        <dbReference type="EMBL" id="KIM28352.1"/>
    </source>
</evidence>
<feature type="region of interest" description="Disordered" evidence="1">
    <location>
        <begin position="39"/>
        <end position="60"/>
    </location>
</feature>
<dbReference type="EMBL" id="KN824293">
    <property type="protein sequence ID" value="KIM28352.1"/>
    <property type="molecule type" value="Genomic_DNA"/>
</dbReference>
<dbReference type="HOGENOM" id="CLU_2514040_0_0_1"/>
<accession>A0A0C2XGV4</accession>
<name>A0A0C2XGV4_SERVB</name>
<evidence type="ECO:0000313" key="3">
    <source>
        <dbReference type="Proteomes" id="UP000054097"/>
    </source>
</evidence>
<dbReference type="Proteomes" id="UP000054097">
    <property type="component" value="Unassembled WGS sequence"/>
</dbReference>
<reference evidence="3" key="2">
    <citation type="submission" date="2015-01" db="EMBL/GenBank/DDBJ databases">
        <title>Evolutionary Origins and Diversification of the Mycorrhizal Mutualists.</title>
        <authorList>
            <consortium name="DOE Joint Genome Institute"/>
            <consortium name="Mycorrhizal Genomics Consortium"/>
            <person name="Kohler A."/>
            <person name="Kuo A."/>
            <person name="Nagy L.G."/>
            <person name="Floudas D."/>
            <person name="Copeland A."/>
            <person name="Barry K.W."/>
            <person name="Cichocki N."/>
            <person name="Veneault-Fourrey C."/>
            <person name="LaButti K."/>
            <person name="Lindquist E.A."/>
            <person name="Lipzen A."/>
            <person name="Lundell T."/>
            <person name="Morin E."/>
            <person name="Murat C."/>
            <person name="Riley R."/>
            <person name="Ohm R."/>
            <person name="Sun H."/>
            <person name="Tunlid A."/>
            <person name="Henrissat B."/>
            <person name="Grigoriev I.V."/>
            <person name="Hibbett D.S."/>
            <person name="Martin F."/>
        </authorList>
    </citation>
    <scope>NUCLEOTIDE SEQUENCE [LARGE SCALE GENOMIC DNA]</scope>
    <source>
        <strain evidence="3">MAFF 305830</strain>
    </source>
</reference>
<organism evidence="2 3">
    <name type="scientific">Serendipita vermifera MAFF 305830</name>
    <dbReference type="NCBI Taxonomy" id="933852"/>
    <lineage>
        <taxon>Eukaryota</taxon>
        <taxon>Fungi</taxon>
        <taxon>Dikarya</taxon>
        <taxon>Basidiomycota</taxon>
        <taxon>Agaricomycotina</taxon>
        <taxon>Agaricomycetes</taxon>
        <taxon>Sebacinales</taxon>
        <taxon>Serendipitaceae</taxon>
        <taxon>Serendipita</taxon>
    </lineage>
</organism>
<gene>
    <name evidence="2" type="ORF">M408DRAFT_329448</name>
</gene>
<keyword evidence="3" id="KW-1185">Reference proteome</keyword>
<dbReference type="AlphaFoldDB" id="A0A0C2XGV4"/>
<proteinExistence type="predicted"/>
<sequence>MGGIPQADIDLWSSRADQELSSYHGNKWIRFNLVWGRRRSPEGGPESPTPSNTPAENASSATPNFRFFIYESQEESLNAARIRRM</sequence>
<protein>
    <submittedName>
        <fullName evidence="2">Uncharacterized protein</fullName>
    </submittedName>
</protein>
<evidence type="ECO:0000256" key="1">
    <source>
        <dbReference type="SAM" id="MobiDB-lite"/>
    </source>
</evidence>
<reference evidence="2 3" key="1">
    <citation type="submission" date="2014-04" db="EMBL/GenBank/DDBJ databases">
        <authorList>
            <consortium name="DOE Joint Genome Institute"/>
            <person name="Kuo A."/>
            <person name="Zuccaro A."/>
            <person name="Kohler A."/>
            <person name="Nagy L.G."/>
            <person name="Floudas D."/>
            <person name="Copeland A."/>
            <person name="Barry K.W."/>
            <person name="Cichocki N."/>
            <person name="Veneault-Fourrey C."/>
            <person name="LaButti K."/>
            <person name="Lindquist E.A."/>
            <person name="Lipzen A."/>
            <person name="Lundell T."/>
            <person name="Morin E."/>
            <person name="Murat C."/>
            <person name="Sun H."/>
            <person name="Tunlid A."/>
            <person name="Henrissat B."/>
            <person name="Grigoriev I.V."/>
            <person name="Hibbett D.S."/>
            <person name="Martin F."/>
            <person name="Nordberg H.P."/>
            <person name="Cantor M.N."/>
            <person name="Hua S.X."/>
        </authorList>
    </citation>
    <scope>NUCLEOTIDE SEQUENCE [LARGE SCALE GENOMIC DNA]</scope>
    <source>
        <strain evidence="2 3">MAFF 305830</strain>
    </source>
</reference>